<evidence type="ECO:0000313" key="2">
    <source>
        <dbReference type="Proteomes" id="UP000789901"/>
    </source>
</evidence>
<evidence type="ECO:0000313" key="1">
    <source>
        <dbReference type="EMBL" id="CAG8840747.1"/>
    </source>
</evidence>
<accession>A0ABN7WU46</accession>
<gene>
    <name evidence="1" type="ORF">GMARGA_LOCUS35058</name>
</gene>
<keyword evidence="2" id="KW-1185">Reference proteome</keyword>
<reference evidence="1 2" key="1">
    <citation type="submission" date="2021-06" db="EMBL/GenBank/DDBJ databases">
        <authorList>
            <person name="Kallberg Y."/>
            <person name="Tangrot J."/>
            <person name="Rosling A."/>
        </authorList>
    </citation>
    <scope>NUCLEOTIDE SEQUENCE [LARGE SCALE GENOMIC DNA]</scope>
    <source>
        <strain evidence="1 2">120-4 pot B 10/14</strain>
    </source>
</reference>
<name>A0ABN7WU46_GIGMA</name>
<comment type="caution">
    <text evidence="1">The sequence shown here is derived from an EMBL/GenBank/DDBJ whole genome shotgun (WGS) entry which is preliminary data.</text>
</comment>
<dbReference type="Proteomes" id="UP000789901">
    <property type="component" value="Unassembled WGS sequence"/>
</dbReference>
<dbReference type="EMBL" id="CAJVQB010063604">
    <property type="protein sequence ID" value="CAG8840747.1"/>
    <property type="molecule type" value="Genomic_DNA"/>
</dbReference>
<protein>
    <submittedName>
        <fullName evidence="1">14128_t:CDS:1</fullName>
    </submittedName>
</protein>
<sequence length="61" mass="6847">MTETNNNINDNPVEESIKNFKGCLIDVNDEVVEGIVDSGSKCPIITYEYRVKKSGSLFTNY</sequence>
<organism evidence="1 2">
    <name type="scientific">Gigaspora margarita</name>
    <dbReference type="NCBI Taxonomy" id="4874"/>
    <lineage>
        <taxon>Eukaryota</taxon>
        <taxon>Fungi</taxon>
        <taxon>Fungi incertae sedis</taxon>
        <taxon>Mucoromycota</taxon>
        <taxon>Glomeromycotina</taxon>
        <taxon>Glomeromycetes</taxon>
        <taxon>Diversisporales</taxon>
        <taxon>Gigasporaceae</taxon>
        <taxon>Gigaspora</taxon>
    </lineage>
</organism>
<proteinExistence type="predicted"/>